<dbReference type="KEGG" id="pry:Prubr_14830"/>
<feature type="transmembrane region" description="Helical" evidence="2">
    <location>
        <begin position="219"/>
        <end position="236"/>
    </location>
</feature>
<keyword evidence="2" id="KW-0812">Transmembrane</keyword>
<accession>A0A810MU04</accession>
<feature type="region of interest" description="Disordered" evidence="1">
    <location>
        <begin position="1"/>
        <end position="41"/>
    </location>
</feature>
<feature type="transmembrane region" description="Helical" evidence="2">
    <location>
        <begin position="257"/>
        <end position="280"/>
    </location>
</feature>
<sequence>MAASTPDQPSRADGAEESFPADLGGRQTEPIDVGNRRTEPIDVGTRRTERIDVGNRPTEPIDVGNRPTVRLPTQRSGGVRRGGRAPIVVAAAVATLWAALVSYFPVAVVMGLAQLAEDAATWTGAARVGLAAWLLGHGVPLETGAGSLGLAPMALAALAAWRVSRAGVHVSRAIGARNHGSPRQALTVAVVIGCAYGLIGALAALAVTTDSLDVSPLRAAANLAVFGALAALVGALRTTGALRVVARRLPAPLRHGIRTGVVAALLLLGAGAGAAGLAVATGGGDASSMIQAYRAGVAGQAGITLVSVAYAPNVAVWASAYLLGPGFAVGADTVVRTTEVTVGALPAIPLIAGLPHGPVGGFGAALLTVPVFAGMAAGWLLARRRLRSAARDRTPLSWKGLLGAAAIGGPVAGLVLGAAATVSGGPVGGGRLVEVGPVGWQVAVVATVVVAVGTVVGAAATRVFTGN</sequence>
<dbReference type="AlphaFoldDB" id="A0A810MU04"/>
<proteinExistence type="predicted"/>
<keyword evidence="2" id="KW-0472">Membrane</keyword>
<feature type="region of interest" description="Disordered" evidence="1">
    <location>
        <begin position="54"/>
        <end position="77"/>
    </location>
</feature>
<dbReference type="EMBL" id="AP023359">
    <property type="protein sequence ID" value="BCJ64462.1"/>
    <property type="molecule type" value="Genomic_DNA"/>
</dbReference>
<evidence type="ECO:0000256" key="2">
    <source>
        <dbReference type="SAM" id="Phobius"/>
    </source>
</evidence>
<gene>
    <name evidence="3" type="ORF">Prubr_14830</name>
</gene>
<evidence type="ECO:0008006" key="5">
    <source>
        <dbReference type="Google" id="ProtNLM"/>
    </source>
</evidence>
<keyword evidence="4" id="KW-1185">Reference proteome</keyword>
<name>A0A810MU04_9ACTN</name>
<dbReference type="RefSeq" id="WP_246568421.1">
    <property type="nucleotide sequence ID" value="NZ_AP023359.1"/>
</dbReference>
<feature type="transmembrane region" description="Helical" evidence="2">
    <location>
        <begin position="85"/>
        <end position="106"/>
    </location>
</feature>
<evidence type="ECO:0000313" key="3">
    <source>
        <dbReference type="EMBL" id="BCJ64462.1"/>
    </source>
</evidence>
<feature type="transmembrane region" description="Helical" evidence="2">
    <location>
        <begin position="359"/>
        <end position="381"/>
    </location>
</feature>
<dbReference type="Proteomes" id="UP000680866">
    <property type="component" value="Chromosome"/>
</dbReference>
<feature type="transmembrane region" description="Helical" evidence="2">
    <location>
        <begin position="185"/>
        <end position="207"/>
    </location>
</feature>
<dbReference type="Pfam" id="PF19877">
    <property type="entry name" value="DUF6350"/>
    <property type="match status" value="1"/>
</dbReference>
<keyword evidence="2" id="KW-1133">Transmembrane helix</keyword>
<feature type="transmembrane region" description="Helical" evidence="2">
    <location>
        <begin position="144"/>
        <end position="164"/>
    </location>
</feature>
<dbReference type="InterPro" id="IPR045931">
    <property type="entry name" value="DUF6350"/>
</dbReference>
<evidence type="ECO:0000313" key="4">
    <source>
        <dbReference type="Proteomes" id="UP000680866"/>
    </source>
</evidence>
<feature type="transmembrane region" description="Helical" evidence="2">
    <location>
        <begin position="401"/>
        <end position="422"/>
    </location>
</feature>
<reference evidence="3" key="1">
    <citation type="submission" date="2020-08" db="EMBL/GenBank/DDBJ databases">
        <title>Whole genome shotgun sequence of Polymorphospora rubra NBRC 101157.</title>
        <authorList>
            <person name="Komaki H."/>
            <person name="Tamura T."/>
        </authorList>
    </citation>
    <scope>NUCLEOTIDE SEQUENCE</scope>
    <source>
        <strain evidence="3">NBRC 101157</strain>
    </source>
</reference>
<feature type="transmembrane region" description="Helical" evidence="2">
    <location>
        <begin position="442"/>
        <end position="464"/>
    </location>
</feature>
<organism evidence="3 4">
    <name type="scientific">Polymorphospora rubra</name>
    <dbReference type="NCBI Taxonomy" id="338584"/>
    <lineage>
        <taxon>Bacteria</taxon>
        <taxon>Bacillati</taxon>
        <taxon>Actinomycetota</taxon>
        <taxon>Actinomycetes</taxon>
        <taxon>Micromonosporales</taxon>
        <taxon>Micromonosporaceae</taxon>
        <taxon>Polymorphospora</taxon>
    </lineage>
</organism>
<evidence type="ECO:0000256" key="1">
    <source>
        <dbReference type="SAM" id="MobiDB-lite"/>
    </source>
</evidence>
<protein>
    <recommendedName>
        <fullName evidence="5">Integral membrane protein</fullName>
    </recommendedName>
</protein>